<organism evidence="2">
    <name type="scientific">Lichtheimia ramosa</name>
    <dbReference type="NCBI Taxonomy" id="688394"/>
    <lineage>
        <taxon>Eukaryota</taxon>
        <taxon>Fungi</taxon>
        <taxon>Fungi incertae sedis</taxon>
        <taxon>Mucoromycota</taxon>
        <taxon>Mucoromycotina</taxon>
        <taxon>Mucoromycetes</taxon>
        <taxon>Mucorales</taxon>
        <taxon>Lichtheimiaceae</taxon>
        <taxon>Lichtheimia</taxon>
    </lineage>
</organism>
<feature type="compositionally biased region" description="Polar residues" evidence="1">
    <location>
        <begin position="362"/>
        <end position="419"/>
    </location>
</feature>
<feature type="region of interest" description="Disordered" evidence="1">
    <location>
        <begin position="94"/>
        <end position="122"/>
    </location>
</feature>
<feature type="compositionally biased region" description="Pro residues" evidence="1">
    <location>
        <begin position="439"/>
        <end position="453"/>
    </location>
</feature>
<accession>A0A077WP93</accession>
<gene>
    <name evidence="2" type="ORF">LRAMOSA10289</name>
</gene>
<name>A0A077WP93_9FUNG</name>
<dbReference type="AlphaFoldDB" id="A0A077WP93"/>
<feature type="region of interest" description="Disordered" evidence="1">
    <location>
        <begin position="1"/>
        <end position="80"/>
    </location>
</feature>
<feature type="compositionally biased region" description="Low complexity" evidence="1">
    <location>
        <begin position="420"/>
        <end position="433"/>
    </location>
</feature>
<protein>
    <submittedName>
        <fullName evidence="2">Uncharacterized protein</fullName>
    </submittedName>
</protein>
<feature type="compositionally biased region" description="Polar residues" evidence="1">
    <location>
        <begin position="495"/>
        <end position="510"/>
    </location>
</feature>
<feature type="compositionally biased region" description="Acidic residues" evidence="1">
    <location>
        <begin position="104"/>
        <end position="113"/>
    </location>
</feature>
<feature type="compositionally biased region" description="Low complexity" evidence="1">
    <location>
        <begin position="64"/>
        <end position="75"/>
    </location>
</feature>
<reference evidence="2" key="1">
    <citation type="journal article" date="2014" name="Genome Announc.">
        <title>De novo whole-genome sequence and genome annotation of Lichtheimia ramosa.</title>
        <authorList>
            <person name="Linde J."/>
            <person name="Schwartze V."/>
            <person name="Binder U."/>
            <person name="Lass-Florl C."/>
            <person name="Voigt K."/>
            <person name="Horn F."/>
        </authorList>
    </citation>
    <scope>NUCLEOTIDE SEQUENCE</scope>
    <source>
        <strain evidence="2">JMRC FSU:6197</strain>
    </source>
</reference>
<feature type="region of interest" description="Disordered" evidence="1">
    <location>
        <begin position="351"/>
        <end position="566"/>
    </location>
</feature>
<evidence type="ECO:0000313" key="2">
    <source>
        <dbReference type="EMBL" id="CDS08929.1"/>
    </source>
</evidence>
<dbReference type="EMBL" id="LK023328">
    <property type="protein sequence ID" value="CDS08929.1"/>
    <property type="molecule type" value="Genomic_DNA"/>
</dbReference>
<feature type="compositionally biased region" description="Acidic residues" evidence="1">
    <location>
        <begin position="463"/>
        <end position="473"/>
    </location>
</feature>
<evidence type="ECO:0000256" key="1">
    <source>
        <dbReference type="SAM" id="MobiDB-lite"/>
    </source>
</evidence>
<proteinExistence type="predicted"/>
<feature type="compositionally biased region" description="Polar residues" evidence="1">
    <location>
        <begin position="13"/>
        <end position="32"/>
    </location>
</feature>
<dbReference type="OrthoDB" id="2278760at2759"/>
<sequence length="566" mass="62631">MTIADTEEPVSWLKQNPNRQSFASKPTYNKRISTMPHGQEILPKDRRPVSPPWSNPPTANDRVSSMIMTPSPTSSLRQPDGSVQQFIPRLDLDLSPMTIHPRDTEDEEDENEDGNSALQSPTSIHYESNLLSRVQSLENELQTAYQHVNHLKAQLAQHDQSTQALVTKHMEEKESEKLRVKQLTELVHTQDLLIQQLQQRQPATSSSDEASMAQELSKLRADLDTLHFEKRSLETRMAAFLNEELDMSHVSLLSNDDDELFSVAMGYRSSTEHQSQDFLQHMDLRRRSSSIIDADQYSMMAFGNVSSHHRSNSNSDNRLCSPMGHITCSNNNNVTSPSSRYTNHSTLNLVEERDEEDDAVSRYSSLSSSPATMSFASPTSSTSDPRYSILKSTQMRTSLSSVSSTHLPAHGSPTTNPSTAAAAANAARKAAWARIMIPPATPPPSHPLPPLPPNGGAFPSADDTLDDDSDMDDAYPNPRQSDSPRKSVMPPTPLAISTHSPTQQHDTGLSSAPPIMSPQRESLEAAMAKNGRESAATVHSSGTDETSSRESKQSFWKGVKTKWKRK</sequence>